<dbReference type="SUPFAM" id="SSF46785">
    <property type="entry name" value="Winged helix' DNA-binding domain"/>
    <property type="match status" value="1"/>
</dbReference>
<dbReference type="Proteomes" id="UP001258181">
    <property type="component" value="Unassembled WGS sequence"/>
</dbReference>
<keyword evidence="8" id="KW-1185">Reference proteome</keyword>
<dbReference type="PANTHER" id="PTHR34824">
    <property type="entry name" value="HEAT-INDUCIBLE TRANSCRIPTION REPRESSOR HRCA"/>
    <property type="match status" value="1"/>
</dbReference>
<keyword evidence="1 5" id="KW-0678">Repressor</keyword>
<name>A0ABU1U001_9BACL</name>
<dbReference type="InterPro" id="IPR021153">
    <property type="entry name" value="HrcA_C"/>
</dbReference>
<dbReference type="SUPFAM" id="SSF55781">
    <property type="entry name" value="GAF domain-like"/>
    <property type="match status" value="1"/>
</dbReference>
<proteinExistence type="inferred from homology"/>
<evidence type="ECO:0000256" key="1">
    <source>
        <dbReference type="ARBA" id="ARBA00022491"/>
    </source>
</evidence>
<feature type="domain" description="Heat-inducible transcription repressor HrcA C-terminal" evidence="6">
    <location>
        <begin position="104"/>
        <end position="322"/>
    </location>
</feature>
<keyword evidence="4 5" id="KW-0804">Transcription</keyword>
<organism evidence="7 8">
    <name type="scientific">Fictibacillus barbaricus</name>
    <dbReference type="NCBI Taxonomy" id="182136"/>
    <lineage>
        <taxon>Bacteria</taxon>
        <taxon>Bacillati</taxon>
        <taxon>Bacillota</taxon>
        <taxon>Bacilli</taxon>
        <taxon>Bacillales</taxon>
        <taxon>Fictibacillaceae</taxon>
        <taxon>Fictibacillus</taxon>
    </lineage>
</organism>
<evidence type="ECO:0000256" key="4">
    <source>
        <dbReference type="ARBA" id="ARBA00023163"/>
    </source>
</evidence>
<protein>
    <recommendedName>
        <fullName evidence="5">Heat-inducible transcription repressor HrcA</fullName>
    </recommendedName>
</protein>
<comment type="function">
    <text evidence="5">Negative regulator of class I heat shock genes (grpE-dnaK-dnaJ and groELS operons). Prevents heat-shock induction of these operons.</text>
</comment>
<evidence type="ECO:0000256" key="2">
    <source>
        <dbReference type="ARBA" id="ARBA00023015"/>
    </source>
</evidence>
<dbReference type="InterPro" id="IPR036388">
    <property type="entry name" value="WH-like_DNA-bd_sf"/>
</dbReference>
<evidence type="ECO:0000256" key="5">
    <source>
        <dbReference type="HAMAP-Rule" id="MF_00081"/>
    </source>
</evidence>
<dbReference type="NCBIfam" id="TIGR00331">
    <property type="entry name" value="hrcA"/>
    <property type="match status" value="1"/>
</dbReference>
<dbReference type="PANTHER" id="PTHR34824:SF1">
    <property type="entry name" value="HEAT-INDUCIBLE TRANSCRIPTION REPRESSOR HRCA"/>
    <property type="match status" value="1"/>
</dbReference>
<dbReference type="Gene3D" id="3.30.390.60">
    <property type="entry name" value="Heat-inducible transcription repressor hrca homolog, domain 3"/>
    <property type="match status" value="1"/>
</dbReference>
<evidence type="ECO:0000259" key="6">
    <source>
        <dbReference type="Pfam" id="PF01628"/>
    </source>
</evidence>
<sequence length="341" mass="38817">MLTERQLFILRVLIDDYIKHVEPVGSRTISKREDITFSPATIRNELADLEDLGFLEKTHTSSGRIPSEKGYRFYVDHLLPSLSLAKNETGTADLLFTEKMVEAEALFDHSAKILSDLTNYTAVVLGPKAMNMKLRHLQIIPLSSQMAVAIFVTNTGHVENRQIYLPDHIEPADLEKLVNILNERLSGVRLVELNNRIHSELSAVFKKHLRSYQNMDVFLDQLLLWSKKANLFYGGKTNMLSQPEFRDLDKVRPLLDFLETQELMEQLVSSTVKGVTVKIGTENEHEAMRNCSVINASYTMHGKHLGTISLIGPTRMEYKKVISLLDSLSKEMTKRLNDFSN</sequence>
<dbReference type="EMBL" id="JAVDWA010000002">
    <property type="protein sequence ID" value="MDR7072806.1"/>
    <property type="molecule type" value="Genomic_DNA"/>
</dbReference>
<gene>
    <name evidence="5" type="primary">hrcA</name>
    <name evidence="7" type="ORF">J2X07_001783</name>
</gene>
<keyword evidence="3 5" id="KW-0346">Stress response</keyword>
<evidence type="ECO:0000256" key="3">
    <source>
        <dbReference type="ARBA" id="ARBA00023016"/>
    </source>
</evidence>
<dbReference type="InterPro" id="IPR002571">
    <property type="entry name" value="HrcA"/>
</dbReference>
<dbReference type="Gene3D" id="1.10.10.10">
    <property type="entry name" value="Winged helix-like DNA-binding domain superfamily/Winged helix DNA-binding domain"/>
    <property type="match status" value="1"/>
</dbReference>
<evidence type="ECO:0000313" key="8">
    <source>
        <dbReference type="Proteomes" id="UP001258181"/>
    </source>
</evidence>
<dbReference type="PIRSF" id="PIRSF005485">
    <property type="entry name" value="HrcA"/>
    <property type="match status" value="1"/>
</dbReference>
<accession>A0ABU1U001</accession>
<dbReference type="HAMAP" id="MF_00081">
    <property type="entry name" value="HrcA"/>
    <property type="match status" value="1"/>
</dbReference>
<keyword evidence="2 5" id="KW-0805">Transcription regulation</keyword>
<evidence type="ECO:0000313" key="7">
    <source>
        <dbReference type="EMBL" id="MDR7072806.1"/>
    </source>
</evidence>
<dbReference type="InterPro" id="IPR036390">
    <property type="entry name" value="WH_DNA-bd_sf"/>
</dbReference>
<dbReference type="RefSeq" id="WP_310258090.1">
    <property type="nucleotide sequence ID" value="NZ_JAVDWA010000002.1"/>
</dbReference>
<dbReference type="Gene3D" id="3.30.450.40">
    <property type="match status" value="1"/>
</dbReference>
<comment type="caution">
    <text evidence="7">The sequence shown here is derived from an EMBL/GenBank/DDBJ whole genome shotgun (WGS) entry which is preliminary data.</text>
</comment>
<dbReference type="Pfam" id="PF01628">
    <property type="entry name" value="HrcA"/>
    <property type="match status" value="1"/>
</dbReference>
<comment type="similarity">
    <text evidence="5">Belongs to the HrcA family.</text>
</comment>
<reference evidence="7 8" key="1">
    <citation type="submission" date="2023-07" db="EMBL/GenBank/DDBJ databases">
        <title>Sorghum-associated microbial communities from plants grown in Nebraska, USA.</title>
        <authorList>
            <person name="Schachtman D."/>
        </authorList>
    </citation>
    <scope>NUCLEOTIDE SEQUENCE [LARGE SCALE GENOMIC DNA]</scope>
    <source>
        <strain evidence="7 8">BE211</strain>
    </source>
</reference>
<dbReference type="InterPro" id="IPR023120">
    <property type="entry name" value="WHTH_transcript_rep_HrcA_IDD"/>
</dbReference>
<dbReference type="InterPro" id="IPR029016">
    <property type="entry name" value="GAF-like_dom_sf"/>
</dbReference>